<dbReference type="PROSITE" id="PS50102">
    <property type="entry name" value="RRM"/>
    <property type="match status" value="2"/>
</dbReference>
<accession>A0ABD1D2T7</accession>
<dbReference type="AlphaFoldDB" id="A0ABD1D2T7"/>
<comment type="caution">
    <text evidence="5">The sequence shown here is derived from an EMBL/GenBank/DDBJ whole genome shotgun (WGS) entry which is preliminary data.</text>
</comment>
<evidence type="ECO:0000313" key="5">
    <source>
        <dbReference type="EMBL" id="KAL1391528.1"/>
    </source>
</evidence>
<protein>
    <recommendedName>
        <fullName evidence="4">RRM domain-containing protein</fullName>
    </recommendedName>
</protein>
<evidence type="ECO:0000256" key="1">
    <source>
        <dbReference type="ARBA" id="ARBA00022737"/>
    </source>
</evidence>
<dbReference type="GO" id="GO:0003723">
    <property type="term" value="F:RNA binding"/>
    <property type="evidence" value="ECO:0007669"/>
    <property type="project" value="UniProtKB-UniRule"/>
</dbReference>
<gene>
    <name evidence="5" type="ORF">pipiens_003151</name>
</gene>
<feature type="domain" description="RRM" evidence="4">
    <location>
        <begin position="135"/>
        <end position="215"/>
    </location>
</feature>
<reference evidence="5 6" key="1">
    <citation type="submission" date="2024-05" db="EMBL/GenBank/DDBJ databases">
        <title>Culex pipiens pipiens assembly and annotation.</title>
        <authorList>
            <person name="Alout H."/>
            <person name="Durand T."/>
        </authorList>
    </citation>
    <scope>NUCLEOTIDE SEQUENCE [LARGE SCALE GENOMIC DNA]</scope>
    <source>
        <strain evidence="5">HA-2024</strain>
        <tissue evidence="5">Whole body</tissue>
    </source>
</reference>
<keyword evidence="1" id="KW-0677">Repeat</keyword>
<dbReference type="InterPro" id="IPR035979">
    <property type="entry name" value="RBD_domain_sf"/>
</dbReference>
<dbReference type="Gene3D" id="3.30.70.330">
    <property type="match status" value="2"/>
</dbReference>
<dbReference type="Pfam" id="PF00076">
    <property type="entry name" value="RRM_1"/>
    <property type="match status" value="2"/>
</dbReference>
<organism evidence="5 6">
    <name type="scientific">Culex pipiens pipiens</name>
    <name type="common">Northern house mosquito</name>
    <dbReference type="NCBI Taxonomy" id="38569"/>
    <lineage>
        <taxon>Eukaryota</taxon>
        <taxon>Metazoa</taxon>
        <taxon>Ecdysozoa</taxon>
        <taxon>Arthropoda</taxon>
        <taxon>Hexapoda</taxon>
        <taxon>Insecta</taxon>
        <taxon>Pterygota</taxon>
        <taxon>Neoptera</taxon>
        <taxon>Endopterygota</taxon>
        <taxon>Diptera</taxon>
        <taxon>Nematocera</taxon>
        <taxon>Culicoidea</taxon>
        <taxon>Culicidae</taxon>
        <taxon>Culicinae</taxon>
        <taxon>Culicini</taxon>
        <taxon>Culex</taxon>
        <taxon>Culex</taxon>
    </lineage>
</organism>
<dbReference type="PANTHER" id="PTHR24012">
    <property type="entry name" value="RNA BINDING PROTEIN"/>
    <property type="match status" value="1"/>
</dbReference>
<evidence type="ECO:0000313" key="6">
    <source>
        <dbReference type="Proteomes" id="UP001562425"/>
    </source>
</evidence>
<evidence type="ECO:0000259" key="4">
    <source>
        <dbReference type="PROSITE" id="PS50102"/>
    </source>
</evidence>
<keyword evidence="2 3" id="KW-0694">RNA-binding</keyword>
<feature type="domain" description="RRM" evidence="4">
    <location>
        <begin position="11"/>
        <end position="91"/>
    </location>
</feature>
<dbReference type="Proteomes" id="UP001562425">
    <property type="component" value="Unassembled WGS sequence"/>
</dbReference>
<dbReference type="SUPFAM" id="SSF54928">
    <property type="entry name" value="RNA-binding domain, RBD"/>
    <property type="match status" value="1"/>
</dbReference>
<dbReference type="CDD" id="cd00590">
    <property type="entry name" value="RRM_SF"/>
    <property type="match status" value="2"/>
</dbReference>
<dbReference type="EMBL" id="JBEHCU010007849">
    <property type="protein sequence ID" value="KAL1391528.1"/>
    <property type="molecule type" value="Genomic_DNA"/>
</dbReference>
<sequence length="220" mass="24116">MNGSPNKPAPTVLYISNLHESTGFHDLTREFSRFGAVRSSMITQTLTKAGTKKLENGTVVFFDPAAAASAQAAMNGFVFRGKPMVVSFEEPPRREFSANTISLLRLTMDQQPKEVREWTIAVNDPEPGDPTDNAKFLYVTNLDPQTDDMEVYFAFARFGNVRSSAVQRHTVGAGPARVVQAKILFFDPAATDIALAEMNGRPFRGRPLKVSLQAPPGVPQ</sequence>
<dbReference type="InterPro" id="IPR012677">
    <property type="entry name" value="Nucleotide-bd_a/b_plait_sf"/>
</dbReference>
<dbReference type="SMART" id="SM00360">
    <property type="entry name" value="RRM"/>
    <property type="match status" value="2"/>
</dbReference>
<evidence type="ECO:0000256" key="2">
    <source>
        <dbReference type="ARBA" id="ARBA00022884"/>
    </source>
</evidence>
<proteinExistence type="predicted"/>
<name>A0ABD1D2T7_CULPP</name>
<keyword evidence="6" id="KW-1185">Reference proteome</keyword>
<dbReference type="InterPro" id="IPR000504">
    <property type="entry name" value="RRM_dom"/>
</dbReference>
<evidence type="ECO:0000256" key="3">
    <source>
        <dbReference type="PROSITE-ProRule" id="PRU00176"/>
    </source>
</evidence>